<name>A0A6U4CE69_9ALVE</name>
<dbReference type="Gene3D" id="1.25.40.20">
    <property type="entry name" value="Ankyrin repeat-containing domain"/>
    <property type="match status" value="1"/>
</dbReference>
<accession>A0A6U4CE69</accession>
<dbReference type="PROSITE" id="PS50297">
    <property type="entry name" value="ANK_REP_REGION"/>
    <property type="match status" value="1"/>
</dbReference>
<dbReference type="Pfam" id="PF12796">
    <property type="entry name" value="Ank_2"/>
    <property type="match status" value="1"/>
</dbReference>
<gene>
    <name evidence="4" type="ORF">VBRA1451_LOCUS11473</name>
    <name evidence="5" type="ORF">VBRA1451_LOCUS11477</name>
</gene>
<dbReference type="EMBL" id="HBGB01019859">
    <property type="protein sequence ID" value="CAD9056412.1"/>
    <property type="molecule type" value="Transcribed_RNA"/>
</dbReference>
<keyword evidence="2 3" id="KW-0040">ANK repeat</keyword>
<feature type="repeat" description="ANK" evidence="3">
    <location>
        <begin position="144"/>
        <end position="168"/>
    </location>
</feature>
<dbReference type="SMART" id="SM00248">
    <property type="entry name" value="ANK"/>
    <property type="match status" value="4"/>
</dbReference>
<evidence type="ECO:0000256" key="2">
    <source>
        <dbReference type="ARBA" id="ARBA00023043"/>
    </source>
</evidence>
<evidence type="ECO:0000256" key="1">
    <source>
        <dbReference type="ARBA" id="ARBA00022737"/>
    </source>
</evidence>
<protein>
    <submittedName>
        <fullName evidence="5">Uncharacterized protein</fullName>
    </submittedName>
</protein>
<dbReference type="PANTHER" id="PTHR24198">
    <property type="entry name" value="ANKYRIN REPEAT AND PROTEIN KINASE DOMAIN-CONTAINING PROTEIN"/>
    <property type="match status" value="1"/>
</dbReference>
<evidence type="ECO:0000313" key="4">
    <source>
        <dbReference type="EMBL" id="CAD9056408.1"/>
    </source>
</evidence>
<dbReference type="InterPro" id="IPR002110">
    <property type="entry name" value="Ankyrin_rpt"/>
</dbReference>
<sequence>MEGEDDIFEAVGAGELLAVTKLIDKHGVEILDRRDEDSSSKPTPFIAAATKGHVAIMKVMYDRYGPSILQQRDIGDQTALHWAAWGTKLAAVNQLLAWDPKLIDARDRTKRTAFHAAADHDAVDVMKAMCAIKGKDLLTETDDNGDTALHVALTMGHLAAAAQLLEWGGPQLLEIKNDEGVTPWDMTAEKPKMRKAIEKYKQ</sequence>
<proteinExistence type="predicted"/>
<dbReference type="InterPro" id="IPR036770">
    <property type="entry name" value="Ankyrin_rpt-contain_sf"/>
</dbReference>
<reference evidence="5" key="1">
    <citation type="submission" date="2021-01" db="EMBL/GenBank/DDBJ databases">
        <authorList>
            <person name="Corre E."/>
            <person name="Pelletier E."/>
            <person name="Niang G."/>
            <person name="Scheremetjew M."/>
            <person name="Finn R."/>
            <person name="Kale V."/>
            <person name="Holt S."/>
            <person name="Cochrane G."/>
            <person name="Meng A."/>
            <person name="Brown T."/>
            <person name="Cohen L."/>
        </authorList>
    </citation>
    <scope>NUCLEOTIDE SEQUENCE</scope>
    <source>
        <strain evidence="5">CCMP3346</strain>
    </source>
</reference>
<dbReference type="EMBL" id="HBGB01019855">
    <property type="protein sequence ID" value="CAD9056408.1"/>
    <property type="molecule type" value="Transcribed_RNA"/>
</dbReference>
<organism evidence="5">
    <name type="scientific">Vitrella brassicaformis</name>
    <dbReference type="NCBI Taxonomy" id="1169539"/>
    <lineage>
        <taxon>Eukaryota</taxon>
        <taxon>Sar</taxon>
        <taxon>Alveolata</taxon>
        <taxon>Colpodellida</taxon>
        <taxon>Vitrellaceae</taxon>
        <taxon>Vitrella</taxon>
    </lineage>
</organism>
<evidence type="ECO:0000313" key="5">
    <source>
        <dbReference type="EMBL" id="CAD9056412.1"/>
    </source>
</evidence>
<dbReference type="PROSITE" id="PS50088">
    <property type="entry name" value="ANK_REPEAT"/>
    <property type="match status" value="1"/>
</dbReference>
<dbReference type="PANTHER" id="PTHR24198:SF165">
    <property type="entry name" value="ANKYRIN REPEAT-CONTAINING PROTEIN-RELATED"/>
    <property type="match status" value="1"/>
</dbReference>
<evidence type="ECO:0000256" key="3">
    <source>
        <dbReference type="PROSITE-ProRule" id="PRU00023"/>
    </source>
</evidence>
<dbReference type="AlphaFoldDB" id="A0A6U4CE69"/>
<dbReference type="SUPFAM" id="SSF48403">
    <property type="entry name" value="Ankyrin repeat"/>
    <property type="match status" value="1"/>
</dbReference>
<keyword evidence="1" id="KW-0677">Repeat</keyword>